<sequence length="113" mass="11946">HDKDAHCVAVAPKGKLVASCAGDKTAKLWDPETLELRGALAGHKRGVWRCAFSATERWLATCSSDKTVKVWAVASLQCLATLQGHEDSVLALAFLGGDQLVSGSADGVLKVWS</sequence>
<dbReference type="Proteomes" id="UP000002729">
    <property type="component" value="Unassembled WGS sequence"/>
</dbReference>
<feature type="repeat" description="WD" evidence="3">
    <location>
        <begin position="82"/>
        <end position="113"/>
    </location>
</feature>
<keyword evidence="5" id="KW-1185">Reference proteome</keyword>
<dbReference type="OMA" id="MIAQFSP"/>
<reference evidence="4 5" key="1">
    <citation type="journal article" date="2011" name="Proc. Natl. Acad. Sci. U.S.A.">
        <title>Niche of harmful alga Aureococcus anophagefferens revealed through ecogenomics.</title>
        <authorList>
            <person name="Gobler C.J."/>
            <person name="Berry D.L."/>
            <person name="Dyhrman S.T."/>
            <person name="Wilhelm S.W."/>
            <person name="Salamov A."/>
            <person name="Lobanov A.V."/>
            <person name="Zhang Y."/>
            <person name="Collier J.L."/>
            <person name="Wurch L.L."/>
            <person name="Kustka A.B."/>
            <person name="Dill B.D."/>
            <person name="Shah M."/>
            <person name="VerBerkmoes N.C."/>
            <person name="Kuo A."/>
            <person name="Terry A."/>
            <person name="Pangilinan J."/>
            <person name="Lindquist E.A."/>
            <person name="Lucas S."/>
            <person name="Paulsen I.T."/>
            <person name="Hattenrath-Lehmann T.K."/>
            <person name="Talmage S.C."/>
            <person name="Walker E.A."/>
            <person name="Koch F."/>
            <person name="Burson A.M."/>
            <person name="Marcoval M.A."/>
            <person name="Tang Y.Z."/>
            <person name="Lecleir G.R."/>
            <person name="Coyne K.J."/>
            <person name="Berg G.M."/>
            <person name="Bertrand E.M."/>
            <person name="Saito M.A."/>
            <person name="Gladyshev V.N."/>
            <person name="Grigoriev I.V."/>
        </authorList>
    </citation>
    <scope>NUCLEOTIDE SEQUENCE [LARGE SCALE GENOMIC DNA]</scope>
    <source>
        <strain evidence="5">CCMP 1984</strain>
    </source>
</reference>
<dbReference type="InterPro" id="IPR036322">
    <property type="entry name" value="WD40_repeat_dom_sf"/>
</dbReference>
<dbReference type="GO" id="GO:0005730">
    <property type="term" value="C:nucleolus"/>
    <property type="evidence" value="ECO:0007669"/>
    <property type="project" value="TreeGrafter"/>
</dbReference>
<dbReference type="Pfam" id="PF00400">
    <property type="entry name" value="WD40"/>
    <property type="match status" value="3"/>
</dbReference>
<gene>
    <name evidence="4" type="ORF">AURANDRAFT_32675</name>
</gene>
<dbReference type="GO" id="GO:0000480">
    <property type="term" value="P:endonucleolytic cleavage in 5'-ETS of tricistronic rRNA transcript (SSU-rRNA, 5.8S rRNA, LSU-rRNA)"/>
    <property type="evidence" value="ECO:0007669"/>
    <property type="project" value="TreeGrafter"/>
</dbReference>
<accession>F0YKJ5</accession>
<dbReference type="InParanoid" id="F0YKJ5"/>
<dbReference type="KEGG" id="aaf:AURANDRAFT_32675"/>
<organism evidence="5">
    <name type="scientific">Aureococcus anophagefferens</name>
    <name type="common">Harmful bloom alga</name>
    <dbReference type="NCBI Taxonomy" id="44056"/>
    <lineage>
        <taxon>Eukaryota</taxon>
        <taxon>Sar</taxon>
        <taxon>Stramenopiles</taxon>
        <taxon>Ochrophyta</taxon>
        <taxon>Pelagophyceae</taxon>
        <taxon>Pelagomonadales</taxon>
        <taxon>Pelagomonadaceae</taxon>
        <taxon>Aureococcus</taxon>
    </lineage>
</organism>
<dbReference type="GO" id="GO:0030686">
    <property type="term" value="C:90S preribosome"/>
    <property type="evidence" value="ECO:0007669"/>
    <property type="project" value="TreeGrafter"/>
</dbReference>
<evidence type="ECO:0000256" key="3">
    <source>
        <dbReference type="PROSITE-ProRule" id="PRU00221"/>
    </source>
</evidence>
<feature type="non-terminal residue" evidence="4">
    <location>
        <position position="113"/>
    </location>
</feature>
<dbReference type="eggNOG" id="KOG0319">
    <property type="taxonomic scope" value="Eukaryota"/>
</dbReference>
<evidence type="ECO:0000256" key="2">
    <source>
        <dbReference type="ARBA" id="ARBA00022737"/>
    </source>
</evidence>
<dbReference type="PANTHER" id="PTHR19854">
    <property type="entry name" value="TRANSDUCIN BETA-LIKE 3"/>
    <property type="match status" value="1"/>
</dbReference>
<dbReference type="GeneID" id="20221183"/>
<dbReference type="PANTHER" id="PTHR19854:SF15">
    <property type="entry name" value="TRANSDUCIN BETA-LIKE PROTEIN 3"/>
    <property type="match status" value="1"/>
</dbReference>
<dbReference type="GO" id="GO:0034511">
    <property type="term" value="F:U3 snoRNA binding"/>
    <property type="evidence" value="ECO:0007669"/>
    <property type="project" value="TreeGrafter"/>
</dbReference>
<proteinExistence type="predicted"/>
<name>F0YKJ5_AURAN</name>
<dbReference type="GO" id="GO:0000472">
    <property type="term" value="P:endonucleolytic cleavage to generate mature 5'-end of SSU-rRNA from (SSU-rRNA, 5.8S rRNA, LSU-rRNA)"/>
    <property type="evidence" value="ECO:0007669"/>
    <property type="project" value="TreeGrafter"/>
</dbReference>
<dbReference type="PROSITE" id="PS50294">
    <property type="entry name" value="WD_REPEATS_REGION"/>
    <property type="match status" value="3"/>
</dbReference>
<protein>
    <submittedName>
        <fullName evidence="4">Uncharacterized protein</fullName>
    </submittedName>
</protein>
<dbReference type="InterPro" id="IPR020472">
    <property type="entry name" value="WD40_PAC1"/>
</dbReference>
<dbReference type="EMBL" id="GL833152">
    <property type="protein sequence ID" value="EGB04386.1"/>
    <property type="molecule type" value="Genomic_DNA"/>
</dbReference>
<dbReference type="SUPFAM" id="SSF50978">
    <property type="entry name" value="WD40 repeat-like"/>
    <property type="match status" value="1"/>
</dbReference>
<feature type="non-terminal residue" evidence="4">
    <location>
        <position position="1"/>
    </location>
</feature>
<dbReference type="AlphaFoldDB" id="F0YKJ5"/>
<evidence type="ECO:0000313" key="4">
    <source>
        <dbReference type="EMBL" id="EGB04386.1"/>
    </source>
</evidence>
<keyword evidence="2" id="KW-0677">Repeat</keyword>
<feature type="repeat" description="WD" evidence="3">
    <location>
        <begin position="1"/>
        <end position="30"/>
    </location>
</feature>
<dbReference type="OrthoDB" id="194357at2759"/>
<evidence type="ECO:0000256" key="1">
    <source>
        <dbReference type="ARBA" id="ARBA00022574"/>
    </source>
</evidence>
<dbReference type="PRINTS" id="PR00320">
    <property type="entry name" value="GPROTEINBRPT"/>
</dbReference>
<evidence type="ECO:0000313" key="5">
    <source>
        <dbReference type="Proteomes" id="UP000002729"/>
    </source>
</evidence>
<dbReference type="Gene3D" id="2.130.10.10">
    <property type="entry name" value="YVTN repeat-like/Quinoprotein amine dehydrogenase"/>
    <property type="match status" value="1"/>
</dbReference>
<keyword evidence="1 3" id="KW-0853">WD repeat</keyword>
<feature type="repeat" description="WD" evidence="3">
    <location>
        <begin position="40"/>
        <end position="81"/>
    </location>
</feature>
<dbReference type="InterPro" id="IPR001680">
    <property type="entry name" value="WD40_rpt"/>
</dbReference>
<dbReference type="SMART" id="SM00320">
    <property type="entry name" value="WD40"/>
    <property type="match status" value="3"/>
</dbReference>
<dbReference type="RefSeq" id="XP_009040943.1">
    <property type="nucleotide sequence ID" value="XM_009042695.1"/>
</dbReference>
<dbReference type="PROSITE" id="PS50082">
    <property type="entry name" value="WD_REPEATS_2"/>
    <property type="match status" value="3"/>
</dbReference>
<dbReference type="InterPro" id="IPR015943">
    <property type="entry name" value="WD40/YVTN_repeat-like_dom_sf"/>
</dbReference>